<dbReference type="Proteomes" id="UP000469545">
    <property type="component" value="Unassembled WGS sequence"/>
</dbReference>
<dbReference type="AlphaFoldDB" id="A0A6N9UWX1"/>
<comment type="caution">
    <text evidence="1">The sequence shown here is derived from an EMBL/GenBank/DDBJ whole genome shotgun (WGS) entry which is preliminary data.</text>
</comment>
<accession>A0A6N9UWX1</accession>
<evidence type="ECO:0000313" key="1">
    <source>
        <dbReference type="EMBL" id="NEB22134.1"/>
    </source>
</evidence>
<protein>
    <submittedName>
        <fullName evidence="1">Uncharacterized protein</fullName>
    </submittedName>
</protein>
<organism evidence="1 2">
    <name type="scientific">Streptomyces coelicoflavus</name>
    <dbReference type="NCBI Taxonomy" id="285562"/>
    <lineage>
        <taxon>Bacteria</taxon>
        <taxon>Bacillati</taxon>
        <taxon>Actinomycetota</taxon>
        <taxon>Actinomycetes</taxon>
        <taxon>Kitasatosporales</taxon>
        <taxon>Streptomycetaceae</taxon>
        <taxon>Streptomyces</taxon>
    </lineage>
</organism>
<dbReference type="RefSeq" id="WP_164143458.1">
    <property type="nucleotide sequence ID" value="NZ_JAAGMB010000897.1"/>
</dbReference>
<keyword evidence="2" id="KW-1185">Reference proteome</keyword>
<name>A0A6N9UWX1_9ACTN</name>
<gene>
    <name evidence="1" type="ORF">G3I46_37510</name>
</gene>
<proteinExistence type="predicted"/>
<reference evidence="1 2" key="1">
    <citation type="submission" date="2020-01" db="EMBL/GenBank/DDBJ databases">
        <title>Insect and environment-associated Actinomycetes.</title>
        <authorList>
            <person name="Currrie C."/>
            <person name="Chevrette M."/>
            <person name="Carlson C."/>
            <person name="Stubbendieck R."/>
            <person name="Wendt-Pienkowski E."/>
        </authorList>
    </citation>
    <scope>NUCLEOTIDE SEQUENCE [LARGE SCALE GENOMIC DNA]</scope>
    <source>
        <strain evidence="1 2">SID14172</strain>
    </source>
</reference>
<sequence length="344" mass="36405">MADPINPEELLKLVQEKQITAIQRIEERAVKAATEKRFKAIDDAIGSATSNWVKAFGSMSAEGTGSPLDGLIRSALAASNSALKGLEGSVIGALSEAVGAAVTTARAQGAAYVEGATGKAAATKVAVPAVDLSEERAAVKAAAADGAKESKALLRRPVVERLGLRGILGGLRRARNAIGRAKSTIANSVNDNVTKTMRATATANKAEFEVWVAERDACVNCLKYAGQIVKKGQDWTGGQSWDPNQVDKNAPGVRPPLHPHCRCRPVPWNPAWAKPGEVSLPEAISREAQRSVARGFSLASESNASRIRALKELLSGNPDLPKTVVERAQRDLRRGEFARGRAVP</sequence>
<evidence type="ECO:0000313" key="2">
    <source>
        <dbReference type="Proteomes" id="UP000469545"/>
    </source>
</evidence>
<dbReference type="EMBL" id="JAAGMB010000897">
    <property type="protein sequence ID" value="NEB22134.1"/>
    <property type="molecule type" value="Genomic_DNA"/>
</dbReference>